<feature type="compositionally biased region" description="Basic and acidic residues" evidence="1">
    <location>
        <begin position="22"/>
        <end position="51"/>
    </location>
</feature>
<feature type="compositionally biased region" description="Polar residues" evidence="1">
    <location>
        <begin position="111"/>
        <end position="126"/>
    </location>
</feature>
<protein>
    <submittedName>
        <fullName evidence="2">Uncharacterized protein</fullName>
    </submittedName>
</protein>
<dbReference type="Proteomes" id="UP000011761">
    <property type="component" value="Unassembled WGS sequence"/>
</dbReference>
<feature type="region of interest" description="Disordered" evidence="1">
    <location>
        <begin position="105"/>
        <end position="176"/>
    </location>
</feature>
<dbReference type="RefSeq" id="XP_007673900.1">
    <property type="nucleotide sequence ID" value="XM_007675710.1"/>
</dbReference>
<feature type="region of interest" description="Disordered" evidence="1">
    <location>
        <begin position="1"/>
        <end position="51"/>
    </location>
</feature>
<accession>M2NI17</accession>
<proteinExistence type="predicted"/>
<dbReference type="GeneID" id="19113373"/>
<gene>
    <name evidence="2" type="ORF">BAUCODRAFT_379117</name>
</gene>
<organism evidence="2 3">
    <name type="scientific">Baudoinia panamericana (strain UAMH 10762)</name>
    <name type="common">Angels' share fungus</name>
    <name type="synonym">Baudoinia compniacensis (strain UAMH 10762)</name>
    <dbReference type="NCBI Taxonomy" id="717646"/>
    <lineage>
        <taxon>Eukaryota</taxon>
        <taxon>Fungi</taxon>
        <taxon>Dikarya</taxon>
        <taxon>Ascomycota</taxon>
        <taxon>Pezizomycotina</taxon>
        <taxon>Dothideomycetes</taxon>
        <taxon>Dothideomycetidae</taxon>
        <taxon>Mycosphaerellales</taxon>
        <taxon>Teratosphaeriaceae</taxon>
        <taxon>Baudoinia</taxon>
    </lineage>
</organism>
<name>M2NI17_BAUPA</name>
<evidence type="ECO:0000313" key="2">
    <source>
        <dbReference type="EMBL" id="EMC98730.1"/>
    </source>
</evidence>
<dbReference type="EMBL" id="KB445552">
    <property type="protein sequence ID" value="EMC98730.1"/>
    <property type="molecule type" value="Genomic_DNA"/>
</dbReference>
<reference evidence="2 3" key="1">
    <citation type="journal article" date="2012" name="PLoS Pathog.">
        <title>Diverse lifestyles and strategies of plant pathogenesis encoded in the genomes of eighteen Dothideomycetes fungi.</title>
        <authorList>
            <person name="Ohm R.A."/>
            <person name="Feau N."/>
            <person name="Henrissat B."/>
            <person name="Schoch C.L."/>
            <person name="Horwitz B.A."/>
            <person name="Barry K.W."/>
            <person name="Condon B.J."/>
            <person name="Copeland A.C."/>
            <person name="Dhillon B."/>
            <person name="Glaser F."/>
            <person name="Hesse C.N."/>
            <person name="Kosti I."/>
            <person name="LaButti K."/>
            <person name="Lindquist E.A."/>
            <person name="Lucas S."/>
            <person name="Salamov A.A."/>
            <person name="Bradshaw R.E."/>
            <person name="Ciuffetti L."/>
            <person name="Hamelin R.C."/>
            <person name="Kema G.H.J."/>
            <person name="Lawrence C."/>
            <person name="Scott J.A."/>
            <person name="Spatafora J.W."/>
            <person name="Turgeon B.G."/>
            <person name="de Wit P.J.G.M."/>
            <person name="Zhong S."/>
            <person name="Goodwin S.B."/>
            <person name="Grigoriev I.V."/>
        </authorList>
    </citation>
    <scope>NUCLEOTIDE SEQUENCE [LARGE SCALE GENOMIC DNA]</scope>
    <source>
        <strain evidence="2 3">UAMH 10762</strain>
    </source>
</reference>
<dbReference type="HOGENOM" id="CLU_1026682_0_0_1"/>
<dbReference type="SUPFAM" id="SSF90257">
    <property type="entry name" value="Myosin rod fragments"/>
    <property type="match status" value="1"/>
</dbReference>
<sequence length="271" mass="30711">MPGRRRKAQNSESYGGSQRRKTQNDHPEEQLKDSQDKLREAQDQRNDRQRRIDRLSGEVNGLCGQLTIREARIARMTEQANERRSHTANLNCYCPCEDCLDDEDEKAGNCRSATPVSKSSTPNSEASDLKPLRFQHSMVDTRGKRDELSGEGTASSSRDAILGFADSTPSKDGNHDDDTFYHADVDDFDVEDSDEETNHELRTMFGKYCVKGTNVHAETMAATALQSPTAEAEGYVMVNPEDVDVMERQRERRAKAKGWLWRFDLDRGKML</sequence>
<feature type="compositionally biased region" description="Basic and acidic residues" evidence="1">
    <location>
        <begin position="139"/>
        <end position="148"/>
    </location>
</feature>
<evidence type="ECO:0000256" key="1">
    <source>
        <dbReference type="SAM" id="MobiDB-lite"/>
    </source>
</evidence>
<evidence type="ECO:0000313" key="3">
    <source>
        <dbReference type="Proteomes" id="UP000011761"/>
    </source>
</evidence>
<dbReference type="KEGG" id="bcom:BAUCODRAFT_379117"/>
<dbReference type="AlphaFoldDB" id="M2NI17"/>
<keyword evidence="3" id="KW-1185">Reference proteome</keyword>